<dbReference type="EMBL" id="CM000363">
    <property type="protein sequence ID" value="EDX11242.1"/>
    <property type="molecule type" value="Genomic_DNA"/>
</dbReference>
<sequence length="497" mass="56414">MTCGKCRGHKERTVKCLIAALDTIKEHALMMQRDSEESARTIEQLKIHNEKLHKALDLLKERQASLVQAEKRRKLLPTKIKDDISPQPQSQNSLNMNIAISNIDLSDEEQEVEEDESITETENTVRSPRKLRLPTRANCDCKSEDGHPCLEMCSRAMFLRWESGPEDTQDQGSLQAITHAQKQQLHLKQTRLKFEANRTSTSEKEVIEESPNLSTSLKRSRPQRSLLQRTDNTSVSNADVSLTITSNSTVKTIEPSFQLDMDEFKLDSSEHQILPPPNTPPGLKISNTSDSVVLLTPATQDIIFVNDTLEDVSKLGTMDVLAEIMKDDDDTCSSALRLYEKVMINQQKQTLPNAPKVESVIPISKAVKMEPISQPEIDLGNESTKLPEDIEKYLMDIKDEDSRHSEEEFPRPLLIKEEPELTVKERFNIECVECEKFINFMGSNLTDAKIKDYLAKCRHEDARSSTPPGFWNPHMVSFAEGDPRNEVLIDTRFGTRD</sequence>
<evidence type="ECO:0000313" key="3">
    <source>
        <dbReference type="Proteomes" id="UP000000304"/>
    </source>
</evidence>
<dbReference type="OMA" id="KFINFMG"/>
<evidence type="ECO:0000256" key="1">
    <source>
        <dbReference type="SAM" id="MobiDB-lite"/>
    </source>
</evidence>
<name>B4QRZ6_DROSI</name>
<accession>B4QRZ6</accession>
<gene>
    <name evidence="2" type="primary">Dsim\GD14886</name>
    <name evidence="2" type="ORF">Dsim_GD14886</name>
</gene>
<dbReference type="STRING" id="7240.B4QRZ6"/>
<dbReference type="AlphaFoldDB" id="B4QRZ6"/>
<feature type="compositionally biased region" description="Polar residues" evidence="1">
    <location>
        <begin position="211"/>
        <end position="225"/>
    </location>
</feature>
<dbReference type="PhylomeDB" id="B4QRZ6"/>
<dbReference type="Proteomes" id="UP000000304">
    <property type="component" value="Chromosome 3L"/>
</dbReference>
<feature type="region of interest" description="Disordered" evidence="1">
    <location>
        <begin position="195"/>
        <end position="225"/>
    </location>
</feature>
<reference evidence="2 3" key="1">
    <citation type="journal article" date="2007" name="Nature">
        <title>Evolution of genes and genomes on the Drosophila phylogeny.</title>
        <authorList>
            <consortium name="Drosophila 12 Genomes Consortium"/>
            <person name="Clark A.G."/>
            <person name="Eisen M.B."/>
            <person name="Smith D.R."/>
            <person name="Bergman C.M."/>
            <person name="Oliver B."/>
            <person name="Markow T.A."/>
            <person name="Kaufman T.C."/>
            <person name="Kellis M."/>
            <person name="Gelbart W."/>
            <person name="Iyer V.N."/>
            <person name="Pollard D.A."/>
            <person name="Sackton T.B."/>
            <person name="Larracuente A.M."/>
            <person name="Singh N.D."/>
            <person name="Abad J.P."/>
            <person name="Abt D.N."/>
            <person name="Adryan B."/>
            <person name="Aguade M."/>
            <person name="Akashi H."/>
            <person name="Anderson W.W."/>
            <person name="Aquadro C.F."/>
            <person name="Ardell D.H."/>
            <person name="Arguello R."/>
            <person name="Artieri C.G."/>
            <person name="Barbash D.A."/>
            <person name="Barker D."/>
            <person name="Barsanti P."/>
            <person name="Batterham P."/>
            <person name="Batzoglou S."/>
            <person name="Begun D."/>
            <person name="Bhutkar A."/>
            <person name="Blanco E."/>
            <person name="Bosak S.A."/>
            <person name="Bradley R.K."/>
            <person name="Brand A.D."/>
            <person name="Brent M.R."/>
            <person name="Brooks A.N."/>
            <person name="Brown R.H."/>
            <person name="Butlin R.K."/>
            <person name="Caggese C."/>
            <person name="Calvi B.R."/>
            <person name="Bernardo de Carvalho A."/>
            <person name="Caspi A."/>
            <person name="Castrezana S."/>
            <person name="Celniker S.E."/>
            <person name="Chang J.L."/>
            <person name="Chapple C."/>
            <person name="Chatterji S."/>
            <person name="Chinwalla A."/>
            <person name="Civetta A."/>
            <person name="Clifton S.W."/>
            <person name="Comeron J.M."/>
            <person name="Costello J.C."/>
            <person name="Coyne J.A."/>
            <person name="Daub J."/>
            <person name="David R.G."/>
            <person name="Delcher A.L."/>
            <person name="Delehaunty K."/>
            <person name="Do C.B."/>
            <person name="Ebling H."/>
            <person name="Edwards K."/>
            <person name="Eickbush T."/>
            <person name="Evans J.D."/>
            <person name="Filipski A."/>
            <person name="Findeiss S."/>
            <person name="Freyhult E."/>
            <person name="Fulton L."/>
            <person name="Fulton R."/>
            <person name="Garcia A.C."/>
            <person name="Gardiner A."/>
            <person name="Garfield D.A."/>
            <person name="Garvin B.E."/>
            <person name="Gibson G."/>
            <person name="Gilbert D."/>
            <person name="Gnerre S."/>
            <person name="Godfrey J."/>
            <person name="Good R."/>
            <person name="Gotea V."/>
            <person name="Gravely B."/>
            <person name="Greenberg A.J."/>
            <person name="Griffiths-Jones S."/>
            <person name="Gross S."/>
            <person name="Guigo R."/>
            <person name="Gustafson E.A."/>
            <person name="Haerty W."/>
            <person name="Hahn M.W."/>
            <person name="Halligan D.L."/>
            <person name="Halpern A.L."/>
            <person name="Halter G.M."/>
            <person name="Han M.V."/>
            <person name="Heger A."/>
            <person name="Hillier L."/>
            <person name="Hinrichs A.S."/>
            <person name="Holmes I."/>
            <person name="Hoskins R.A."/>
            <person name="Hubisz M.J."/>
            <person name="Hultmark D."/>
            <person name="Huntley M.A."/>
            <person name="Jaffe D.B."/>
            <person name="Jagadeeshan S."/>
            <person name="Jeck W.R."/>
            <person name="Johnson J."/>
            <person name="Jones C.D."/>
            <person name="Jordan W.C."/>
            <person name="Karpen G.H."/>
            <person name="Kataoka E."/>
            <person name="Keightley P.D."/>
            <person name="Kheradpour P."/>
            <person name="Kirkness E.F."/>
            <person name="Koerich L.B."/>
            <person name="Kristiansen K."/>
            <person name="Kudrna D."/>
            <person name="Kulathinal R.J."/>
            <person name="Kumar S."/>
            <person name="Kwok R."/>
            <person name="Lander E."/>
            <person name="Langley C.H."/>
            <person name="Lapoint R."/>
            <person name="Lazzaro B.P."/>
            <person name="Lee S.J."/>
            <person name="Levesque L."/>
            <person name="Li R."/>
            <person name="Lin C.F."/>
            <person name="Lin M.F."/>
            <person name="Lindblad-Toh K."/>
            <person name="Llopart A."/>
            <person name="Long M."/>
            <person name="Low L."/>
            <person name="Lozovsky E."/>
            <person name="Lu J."/>
            <person name="Luo M."/>
            <person name="Machado C.A."/>
            <person name="Makalowski W."/>
            <person name="Marzo M."/>
            <person name="Matsuda M."/>
            <person name="Matzkin L."/>
            <person name="McAllister B."/>
            <person name="McBride C.S."/>
            <person name="McKernan B."/>
            <person name="McKernan K."/>
            <person name="Mendez-Lago M."/>
            <person name="Minx P."/>
            <person name="Mollenhauer M.U."/>
            <person name="Montooth K."/>
            <person name="Mount S.M."/>
            <person name="Mu X."/>
            <person name="Myers E."/>
            <person name="Negre B."/>
            <person name="Newfeld S."/>
            <person name="Nielsen R."/>
            <person name="Noor M.A."/>
            <person name="O'Grady P."/>
            <person name="Pachter L."/>
            <person name="Papaceit M."/>
            <person name="Parisi M.J."/>
            <person name="Parisi M."/>
            <person name="Parts L."/>
            <person name="Pedersen J.S."/>
            <person name="Pesole G."/>
            <person name="Phillippy A.M."/>
            <person name="Ponting C.P."/>
            <person name="Pop M."/>
            <person name="Porcelli D."/>
            <person name="Powell J.R."/>
            <person name="Prohaska S."/>
            <person name="Pruitt K."/>
            <person name="Puig M."/>
            <person name="Quesneville H."/>
            <person name="Ram K.R."/>
            <person name="Rand D."/>
            <person name="Rasmussen M.D."/>
            <person name="Reed L.K."/>
            <person name="Reenan R."/>
            <person name="Reily A."/>
            <person name="Remington K.A."/>
            <person name="Rieger T.T."/>
            <person name="Ritchie M.G."/>
            <person name="Robin C."/>
            <person name="Rogers Y.H."/>
            <person name="Rohde C."/>
            <person name="Rozas J."/>
            <person name="Rubenfield M.J."/>
            <person name="Ruiz A."/>
            <person name="Russo S."/>
            <person name="Salzberg S.L."/>
            <person name="Sanchez-Gracia A."/>
            <person name="Saranga D.J."/>
            <person name="Sato H."/>
            <person name="Schaeffer S.W."/>
            <person name="Schatz M.C."/>
            <person name="Schlenke T."/>
            <person name="Schwartz R."/>
            <person name="Segarra C."/>
            <person name="Singh R.S."/>
            <person name="Sirot L."/>
            <person name="Sirota M."/>
            <person name="Sisneros N.B."/>
            <person name="Smith C.D."/>
            <person name="Smith T.F."/>
            <person name="Spieth J."/>
            <person name="Stage D.E."/>
            <person name="Stark A."/>
            <person name="Stephan W."/>
            <person name="Strausberg R.L."/>
            <person name="Strempel S."/>
            <person name="Sturgill D."/>
            <person name="Sutton G."/>
            <person name="Sutton G.G."/>
            <person name="Tao W."/>
            <person name="Teichmann S."/>
            <person name="Tobari Y.N."/>
            <person name="Tomimura Y."/>
            <person name="Tsolas J.M."/>
            <person name="Valente V.L."/>
            <person name="Venter E."/>
            <person name="Venter J.C."/>
            <person name="Vicario S."/>
            <person name="Vieira F.G."/>
            <person name="Vilella A.J."/>
            <person name="Villasante A."/>
            <person name="Walenz B."/>
            <person name="Wang J."/>
            <person name="Wasserman M."/>
            <person name="Watts T."/>
            <person name="Wilson D."/>
            <person name="Wilson R.K."/>
            <person name="Wing R.A."/>
            <person name="Wolfner M.F."/>
            <person name="Wong A."/>
            <person name="Wong G.K."/>
            <person name="Wu C.I."/>
            <person name="Wu G."/>
            <person name="Yamamoto D."/>
            <person name="Yang H.P."/>
            <person name="Yang S.P."/>
            <person name="Yorke J.A."/>
            <person name="Yoshida K."/>
            <person name="Zdobnov E."/>
            <person name="Zhang P."/>
            <person name="Zhang Y."/>
            <person name="Zimin A.V."/>
            <person name="Baldwin J."/>
            <person name="Abdouelleil A."/>
            <person name="Abdulkadir J."/>
            <person name="Abebe A."/>
            <person name="Abera B."/>
            <person name="Abreu J."/>
            <person name="Acer S.C."/>
            <person name="Aftuck L."/>
            <person name="Alexander A."/>
            <person name="An P."/>
            <person name="Anderson E."/>
            <person name="Anderson S."/>
            <person name="Arachi H."/>
            <person name="Azer M."/>
            <person name="Bachantsang P."/>
            <person name="Barry A."/>
            <person name="Bayul T."/>
            <person name="Berlin A."/>
            <person name="Bessette D."/>
            <person name="Bloom T."/>
            <person name="Blye J."/>
            <person name="Boguslavskiy L."/>
            <person name="Bonnet C."/>
            <person name="Boukhgalter B."/>
            <person name="Bourzgui I."/>
            <person name="Brown A."/>
            <person name="Cahill P."/>
            <person name="Channer S."/>
            <person name="Cheshatsang Y."/>
            <person name="Chuda L."/>
            <person name="Citroen M."/>
            <person name="Collymore A."/>
            <person name="Cooke P."/>
            <person name="Costello M."/>
            <person name="D'Aco K."/>
            <person name="Daza R."/>
            <person name="De Haan G."/>
            <person name="DeGray S."/>
            <person name="DeMaso C."/>
            <person name="Dhargay N."/>
            <person name="Dooley K."/>
            <person name="Dooley E."/>
            <person name="Doricent M."/>
            <person name="Dorje P."/>
            <person name="Dorjee K."/>
            <person name="Dupes A."/>
            <person name="Elong R."/>
            <person name="Falk J."/>
            <person name="Farina A."/>
            <person name="Faro S."/>
            <person name="Ferguson D."/>
            <person name="Fisher S."/>
            <person name="Foley C.D."/>
            <person name="Franke A."/>
            <person name="Friedrich D."/>
            <person name="Gadbois L."/>
            <person name="Gearin G."/>
            <person name="Gearin C.R."/>
            <person name="Giannoukos G."/>
            <person name="Goode T."/>
            <person name="Graham J."/>
            <person name="Grandbois E."/>
            <person name="Grewal S."/>
            <person name="Gyaltsen K."/>
            <person name="Hafez N."/>
            <person name="Hagos B."/>
            <person name="Hall J."/>
            <person name="Henson C."/>
            <person name="Hollinger A."/>
            <person name="Honan T."/>
            <person name="Huard M.D."/>
            <person name="Hughes L."/>
            <person name="Hurhula B."/>
            <person name="Husby M.E."/>
            <person name="Kamat A."/>
            <person name="Kanga B."/>
            <person name="Kashin S."/>
            <person name="Khazanovich D."/>
            <person name="Kisner P."/>
            <person name="Lance K."/>
            <person name="Lara M."/>
            <person name="Lee W."/>
            <person name="Lennon N."/>
            <person name="Letendre F."/>
            <person name="LeVine R."/>
            <person name="Lipovsky A."/>
            <person name="Liu X."/>
            <person name="Liu J."/>
            <person name="Liu S."/>
            <person name="Lokyitsang T."/>
            <person name="Lokyitsang Y."/>
            <person name="Lubonja R."/>
            <person name="Lui A."/>
            <person name="MacDonald P."/>
            <person name="Magnisalis V."/>
            <person name="Maru K."/>
            <person name="Matthews C."/>
            <person name="McCusker W."/>
            <person name="McDonough S."/>
            <person name="Mehta T."/>
            <person name="Meldrim J."/>
            <person name="Meneus L."/>
            <person name="Mihai O."/>
            <person name="Mihalev A."/>
            <person name="Mihova T."/>
            <person name="Mittelman R."/>
            <person name="Mlenga V."/>
            <person name="Montmayeur A."/>
            <person name="Mulrain L."/>
            <person name="Navidi A."/>
            <person name="Naylor J."/>
            <person name="Negash T."/>
            <person name="Nguyen T."/>
            <person name="Nguyen N."/>
            <person name="Nicol R."/>
            <person name="Norbu C."/>
            <person name="Norbu N."/>
            <person name="Novod N."/>
            <person name="O'Neill B."/>
            <person name="Osman S."/>
            <person name="Markiewicz E."/>
            <person name="Oyono O.L."/>
            <person name="Patti C."/>
            <person name="Phunkhang P."/>
            <person name="Pierre F."/>
            <person name="Priest M."/>
            <person name="Raghuraman S."/>
            <person name="Rege F."/>
            <person name="Reyes R."/>
            <person name="Rise C."/>
            <person name="Rogov P."/>
            <person name="Ross K."/>
            <person name="Ryan E."/>
            <person name="Settipalli S."/>
            <person name="Shea T."/>
            <person name="Sherpa N."/>
            <person name="Shi L."/>
            <person name="Shih D."/>
            <person name="Sparrow T."/>
            <person name="Spaulding J."/>
            <person name="Stalker J."/>
            <person name="Stange-Thomann N."/>
            <person name="Stavropoulos S."/>
            <person name="Stone C."/>
            <person name="Strader C."/>
            <person name="Tesfaye S."/>
            <person name="Thomson T."/>
            <person name="Thoulutsang Y."/>
            <person name="Thoulutsang D."/>
            <person name="Topham K."/>
            <person name="Topping I."/>
            <person name="Tsamla T."/>
            <person name="Vassiliev H."/>
            <person name="Vo A."/>
            <person name="Wangchuk T."/>
            <person name="Wangdi T."/>
            <person name="Weiand M."/>
            <person name="Wilkinson J."/>
            <person name="Wilson A."/>
            <person name="Yadav S."/>
            <person name="Young G."/>
            <person name="Yu Q."/>
            <person name="Zembek L."/>
            <person name="Zhong D."/>
            <person name="Zimmer A."/>
            <person name="Zwirko Z."/>
            <person name="Jaffe D.B."/>
            <person name="Alvarez P."/>
            <person name="Brockman W."/>
            <person name="Butler J."/>
            <person name="Chin C."/>
            <person name="Gnerre S."/>
            <person name="Grabherr M."/>
            <person name="Kleber M."/>
            <person name="Mauceli E."/>
            <person name="MacCallum I."/>
        </authorList>
    </citation>
    <scope>NUCLEOTIDE SEQUENCE [LARGE SCALE GENOMIC DNA]</scope>
    <source>
        <strain evidence="3">white501</strain>
    </source>
</reference>
<feature type="compositionally biased region" description="Basic and acidic residues" evidence="1">
    <location>
        <begin position="195"/>
        <end position="207"/>
    </location>
</feature>
<organism evidence="2 3">
    <name type="scientific">Drosophila simulans</name>
    <name type="common">Fruit fly</name>
    <dbReference type="NCBI Taxonomy" id="7240"/>
    <lineage>
        <taxon>Eukaryota</taxon>
        <taxon>Metazoa</taxon>
        <taxon>Ecdysozoa</taxon>
        <taxon>Arthropoda</taxon>
        <taxon>Hexapoda</taxon>
        <taxon>Insecta</taxon>
        <taxon>Pterygota</taxon>
        <taxon>Neoptera</taxon>
        <taxon>Endopterygota</taxon>
        <taxon>Diptera</taxon>
        <taxon>Brachycera</taxon>
        <taxon>Muscomorpha</taxon>
        <taxon>Ephydroidea</taxon>
        <taxon>Drosophilidae</taxon>
        <taxon>Drosophila</taxon>
        <taxon>Sophophora</taxon>
    </lineage>
</organism>
<dbReference type="OrthoDB" id="5801062at2759"/>
<proteinExistence type="predicted"/>
<keyword evidence="3" id="KW-1185">Reference proteome</keyword>
<protein>
    <submittedName>
        <fullName evidence="2">GD14886</fullName>
    </submittedName>
</protein>
<dbReference type="HOGENOM" id="CLU_622997_0_0_1"/>
<evidence type="ECO:0000313" key="2">
    <source>
        <dbReference type="EMBL" id="EDX11242.1"/>
    </source>
</evidence>